<dbReference type="PROSITE" id="PS50893">
    <property type="entry name" value="ABC_TRANSPORTER_2"/>
    <property type="match status" value="1"/>
</dbReference>
<feature type="transmembrane region" description="Helical" evidence="11">
    <location>
        <begin position="846"/>
        <end position="870"/>
    </location>
</feature>
<evidence type="ECO:0000256" key="2">
    <source>
        <dbReference type="ARBA" id="ARBA00022448"/>
    </source>
</evidence>
<dbReference type="GO" id="GO:0005524">
    <property type="term" value="F:ATP binding"/>
    <property type="evidence" value="ECO:0007669"/>
    <property type="project" value="UniProtKB-KW"/>
</dbReference>
<evidence type="ECO:0000256" key="1">
    <source>
        <dbReference type="ARBA" id="ARBA00004128"/>
    </source>
</evidence>
<dbReference type="GO" id="GO:0140359">
    <property type="term" value="F:ABC-type transporter activity"/>
    <property type="evidence" value="ECO:0007669"/>
    <property type="project" value="InterPro"/>
</dbReference>
<dbReference type="InterPro" id="IPR003439">
    <property type="entry name" value="ABC_transporter-like_ATP-bd"/>
</dbReference>
<dbReference type="PROSITE" id="PS00018">
    <property type="entry name" value="EF_HAND_1"/>
    <property type="match status" value="1"/>
</dbReference>
<feature type="domain" description="ABC transmembrane type-1" evidence="14">
    <location>
        <begin position="325"/>
        <end position="566"/>
    </location>
</feature>
<evidence type="ECO:0000313" key="16">
    <source>
        <dbReference type="Proteomes" id="UP000198287"/>
    </source>
</evidence>
<evidence type="ECO:0000259" key="12">
    <source>
        <dbReference type="PROSITE" id="PS50222"/>
    </source>
</evidence>
<keyword evidence="8" id="KW-0067">ATP-binding</keyword>
<feature type="transmembrane region" description="Helical" evidence="11">
    <location>
        <begin position="1313"/>
        <end position="1333"/>
    </location>
</feature>
<evidence type="ECO:0000256" key="5">
    <source>
        <dbReference type="ARBA" id="ARBA00022737"/>
    </source>
</evidence>
<proteinExistence type="predicted"/>
<protein>
    <submittedName>
        <fullName evidence="15">Multidrug resistance-associated protein 1</fullName>
    </submittedName>
</protein>
<feature type="transmembrane region" description="Helical" evidence="11">
    <location>
        <begin position="363"/>
        <end position="381"/>
    </location>
</feature>
<evidence type="ECO:0000259" key="13">
    <source>
        <dbReference type="PROSITE" id="PS50893"/>
    </source>
</evidence>
<dbReference type="EMBL" id="LNIX01000029">
    <property type="protein sequence ID" value="OXA41545.1"/>
    <property type="molecule type" value="Genomic_DNA"/>
</dbReference>
<evidence type="ECO:0000313" key="15">
    <source>
        <dbReference type="EMBL" id="OXA41545.1"/>
    </source>
</evidence>
<reference evidence="15 16" key="1">
    <citation type="submission" date="2015-12" db="EMBL/GenBank/DDBJ databases">
        <title>The genome of Folsomia candida.</title>
        <authorList>
            <person name="Faddeeva A."/>
            <person name="Derks M.F."/>
            <person name="Anvar Y."/>
            <person name="Smit S."/>
            <person name="Van Straalen N."/>
            <person name="Roelofs D."/>
        </authorList>
    </citation>
    <scope>NUCLEOTIDE SEQUENCE [LARGE SCALE GENOMIC DNA]</scope>
    <source>
        <strain evidence="15 16">VU population</strain>
        <tissue evidence="15">Whole body</tissue>
    </source>
</reference>
<dbReference type="InterPro" id="IPR018247">
    <property type="entry name" value="EF_Hand_1_Ca_BS"/>
</dbReference>
<keyword evidence="9 11" id="KW-1133">Transmembrane helix</keyword>
<dbReference type="Pfam" id="PF00005">
    <property type="entry name" value="ABC_tran"/>
    <property type="match status" value="1"/>
</dbReference>
<feature type="domain" description="EF-hand" evidence="12">
    <location>
        <begin position="1088"/>
        <end position="1123"/>
    </location>
</feature>
<keyword evidence="5" id="KW-0677">Repeat</keyword>
<evidence type="ECO:0000256" key="7">
    <source>
        <dbReference type="ARBA" id="ARBA00022837"/>
    </source>
</evidence>
<dbReference type="SUPFAM" id="SSF52540">
    <property type="entry name" value="P-loop containing nucleoside triphosphate hydrolases"/>
    <property type="match status" value="1"/>
</dbReference>
<dbReference type="Gene3D" id="3.40.50.300">
    <property type="entry name" value="P-loop containing nucleotide triphosphate hydrolases"/>
    <property type="match status" value="1"/>
</dbReference>
<feature type="transmembrane region" description="Helical" evidence="11">
    <location>
        <begin position="1472"/>
        <end position="1492"/>
    </location>
</feature>
<dbReference type="InterPro" id="IPR011992">
    <property type="entry name" value="EF-hand-dom_pair"/>
</dbReference>
<organism evidence="15 16">
    <name type="scientific">Folsomia candida</name>
    <name type="common">Springtail</name>
    <dbReference type="NCBI Taxonomy" id="158441"/>
    <lineage>
        <taxon>Eukaryota</taxon>
        <taxon>Metazoa</taxon>
        <taxon>Ecdysozoa</taxon>
        <taxon>Arthropoda</taxon>
        <taxon>Hexapoda</taxon>
        <taxon>Collembola</taxon>
        <taxon>Entomobryomorpha</taxon>
        <taxon>Isotomoidea</taxon>
        <taxon>Isotomidae</taxon>
        <taxon>Proisotominae</taxon>
        <taxon>Folsomia</taxon>
    </lineage>
</organism>
<accession>A0A226D7N1</accession>
<dbReference type="PANTHER" id="PTHR24223">
    <property type="entry name" value="ATP-BINDING CASSETTE SUB-FAMILY C"/>
    <property type="match status" value="1"/>
</dbReference>
<dbReference type="InterPro" id="IPR027417">
    <property type="entry name" value="P-loop_NTPase"/>
</dbReference>
<comment type="caution">
    <text evidence="15">The sequence shown here is derived from an EMBL/GenBank/DDBJ whole genome shotgun (WGS) entry which is preliminary data.</text>
</comment>
<gene>
    <name evidence="15" type="ORF">Fcan01_23618</name>
</gene>
<dbReference type="Gene3D" id="1.20.1560.10">
    <property type="entry name" value="ABC transporter type 1, transmembrane domain"/>
    <property type="match status" value="2"/>
</dbReference>
<comment type="subcellular location">
    <subcellularLocation>
        <location evidence="1">Vacuole membrane</location>
        <topology evidence="1">Multi-pass membrane protein</topology>
    </subcellularLocation>
</comment>
<feature type="transmembrane region" description="Helical" evidence="11">
    <location>
        <begin position="463"/>
        <end position="481"/>
    </location>
</feature>
<name>A0A226D7N1_FOLCA</name>
<dbReference type="GO" id="GO:0016887">
    <property type="term" value="F:ATP hydrolysis activity"/>
    <property type="evidence" value="ECO:0007669"/>
    <property type="project" value="InterPro"/>
</dbReference>
<evidence type="ECO:0000259" key="14">
    <source>
        <dbReference type="PROSITE" id="PS50929"/>
    </source>
</evidence>
<keyword evidence="16" id="KW-1185">Reference proteome</keyword>
<evidence type="ECO:0000256" key="8">
    <source>
        <dbReference type="ARBA" id="ARBA00022840"/>
    </source>
</evidence>
<keyword evidence="2" id="KW-0813">Transport</keyword>
<keyword evidence="10 11" id="KW-0472">Membrane</keyword>
<dbReference type="Pfam" id="PF00664">
    <property type="entry name" value="ABC_membrane"/>
    <property type="match status" value="2"/>
</dbReference>
<dbReference type="SUPFAM" id="SSF90123">
    <property type="entry name" value="ABC transporter transmembrane region"/>
    <property type="match status" value="2"/>
</dbReference>
<keyword evidence="6" id="KW-0547">Nucleotide-binding</keyword>
<feature type="transmembrane region" description="Helical" evidence="11">
    <location>
        <begin position="905"/>
        <end position="926"/>
    </location>
</feature>
<dbReference type="GO" id="GO:0000323">
    <property type="term" value="C:lytic vacuole"/>
    <property type="evidence" value="ECO:0007669"/>
    <property type="project" value="UniProtKB-ARBA"/>
</dbReference>
<keyword evidence="7" id="KW-0106">Calcium</keyword>
<sequence>MDVVVSTGEVKLEAKAGRGPRKTKKPLADEIQGHNKEYNFFRLWFFYLSKTARFNAVFTKAFKRYKILAQANETGVFTPSQLAECFAGITNYASVTQFAMGLLTKVVINVDQGVPPESIAKLQGLAYKVVKCKEEDRNLTWDTTDPYFTPCFENTVLTWLPAAFLVSFAFFDINFSLNSRKREGLPWNPINIGRSLLSIGLLVVGVVHLILLQQYEETSKVENVAVIVRLVSYTPCPEKESSFISKITYSWFDSIAWTGYKRPLNFEDLWDLNKDDRADEQVPIFMKYWDAAVERAKANSAKTGKAIQVSIVSILFKCYWKTLCVAGLMKLLQDLLPFISPELMKFLVAHVAPQSTEESWKGYLYSGLLILCSILQTIFGVQHMKRMMLLGMRIRTVLSSAIYRKSLIITSASKRDTTAGEIVNLMSVNTQRLLDLAGFFFMALTAPIQIGLSIYFLYNTLGASVFAGLAVMILLIPYTGFTQSRVRNLQMKQMLIKDQRVKLINEILAGMKVLKLYGWEQSYADQITKLRDREMMLLRRAALYGTSTMFSFTCAPFLVSLSTFAVYVLTDETHNLNAEKTFVSLIEPVVIKDASFSWTDESVTLADINFSVKKGSLTAVVGTVGSGKTSLLSALLGDLKKHKGTVNIDGSISYVAQTAWIQNASLRENVLFKDGFQEGKYKSVIDACALGPDLELLENGDQTEIGEKGINLSGGQKVSFLPKVDNIVVLKDGRVSESGTFQQLLKNRGSFAEFLAQHLDIGEGEEIDESFVEEIGEIVGMETLRRNSSKVDALKRRSTQESIRSRKKGNLVKLEDEKPKLIQAEITAEGNIQGGIIFEYFKQGGFLIFMVGIMFSITSNAASTYANIWLSQWSKQATIDEMERNGTNDRETTDKYLGVYGGLRAAQAVTVLFGAASIAMATLNAAEKLHFGMLRKVVRAPMWFFDTTPLGRLINKFSKHVDTVDIVLPQNLRGGSTILFNTLSAIVSIAYSTPLFLTFIAPVAIFYFFLQMAHNRRYSKVEVEAAFKAMPTFCGDMTDLSDVPVLLKRLDFSCTEGQMVGYLTFLRDCHDGKVPLEVGIASLGVVDDAREVMRVHIHALDKDRDGFVDEFEFKATVQLCLLHDPSLAKVDFNKFVQEADTDKDGKSATQKLGVSRFSEKCRMQDPFVNTGLVIYPSGLTKAEFVAVETSGLPESPPINDRDPTETRPYLLSSGVIWRLKTILTLGRAVFIFPWSWGEFVGEDKVSNFEITAWSPTWERIWLLGSLVILSSSSVLTLFQSSLLIRIVQSSPDSYRLPFKFAVRREYWRKKGGLFMNITVPILCTQIVLSAMRYCSSYKLPLYLTHFWGGENGGETPLWLIALGAVQDVYTSGQLVAGTLFLGWATVAHATSLEFWMEEAHCNNESDMTREDLREHDQSMELYRMAQLLSNLFNHTVGKVAIPMCAFLNFSAAIGLGYLTVRSMNHFFIEEFPSSFFFPFGAVLTLCSAFAQFQIAAVLHDMSASFLDSWSNTEDLAERRFLVSCGFIKTTAAGFTSVTRKSLVGYFQTVSNYIIDAVITFP</sequence>
<dbReference type="InterPro" id="IPR050173">
    <property type="entry name" value="ABC_transporter_C-like"/>
</dbReference>
<dbReference type="InterPro" id="IPR002048">
    <property type="entry name" value="EF_hand_dom"/>
</dbReference>
<evidence type="ECO:0000256" key="11">
    <source>
        <dbReference type="SAM" id="Phobius"/>
    </source>
</evidence>
<dbReference type="PROSITE" id="PS50929">
    <property type="entry name" value="ABC_TM1F"/>
    <property type="match status" value="2"/>
</dbReference>
<evidence type="ECO:0000256" key="10">
    <source>
        <dbReference type="ARBA" id="ARBA00023136"/>
    </source>
</evidence>
<dbReference type="FunFam" id="1.20.1560.10:FF:000020">
    <property type="entry name" value="ABC metal ion transporter"/>
    <property type="match status" value="1"/>
</dbReference>
<dbReference type="InterPro" id="IPR011527">
    <property type="entry name" value="ABC1_TM_dom"/>
</dbReference>
<feature type="transmembrane region" description="Helical" evidence="11">
    <location>
        <begin position="436"/>
        <end position="457"/>
    </location>
</feature>
<evidence type="ECO:0000256" key="4">
    <source>
        <dbReference type="ARBA" id="ARBA00022692"/>
    </source>
</evidence>
<feature type="domain" description="ABC transmembrane type-1" evidence="14">
    <location>
        <begin position="851"/>
        <end position="1012"/>
    </location>
</feature>
<dbReference type="OrthoDB" id="6500128at2759"/>
<dbReference type="PROSITE" id="PS50222">
    <property type="entry name" value="EF_HAND_2"/>
    <property type="match status" value="1"/>
</dbReference>
<keyword evidence="4 11" id="KW-0812">Transmembrane</keyword>
<feature type="domain" description="ABC transporter" evidence="13">
    <location>
        <begin position="589"/>
        <end position="800"/>
    </location>
</feature>
<feature type="transmembrane region" description="Helical" evidence="11">
    <location>
        <begin position="196"/>
        <end position="215"/>
    </location>
</feature>
<dbReference type="Proteomes" id="UP000198287">
    <property type="component" value="Unassembled WGS sequence"/>
</dbReference>
<dbReference type="GO" id="GO:0005774">
    <property type="term" value="C:vacuolar membrane"/>
    <property type="evidence" value="ECO:0007669"/>
    <property type="project" value="UniProtKB-SubCell"/>
</dbReference>
<dbReference type="GO" id="GO:0005509">
    <property type="term" value="F:calcium ion binding"/>
    <property type="evidence" value="ECO:0007669"/>
    <property type="project" value="InterPro"/>
</dbReference>
<feature type="transmembrane region" description="Helical" evidence="11">
    <location>
        <begin position="541"/>
        <end position="569"/>
    </location>
</feature>
<feature type="transmembrane region" description="Helical" evidence="11">
    <location>
        <begin position="989"/>
        <end position="1010"/>
    </location>
</feature>
<dbReference type="CDD" id="cd18595">
    <property type="entry name" value="ABC_6TM_MRP1_2_3_6_D1_like"/>
    <property type="match status" value="1"/>
</dbReference>
<dbReference type="SUPFAM" id="SSF47473">
    <property type="entry name" value="EF-hand"/>
    <property type="match status" value="1"/>
</dbReference>
<evidence type="ECO:0000256" key="6">
    <source>
        <dbReference type="ARBA" id="ARBA00022741"/>
    </source>
</evidence>
<keyword evidence="3" id="KW-0926">Vacuole</keyword>
<evidence type="ECO:0000256" key="9">
    <source>
        <dbReference type="ARBA" id="ARBA00022989"/>
    </source>
</evidence>
<feature type="transmembrane region" description="Helical" evidence="11">
    <location>
        <begin position="1439"/>
        <end position="1460"/>
    </location>
</feature>
<evidence type="ECO:0000256" key="3">
    <source>
        <dbReference type="ARBA" id="ARBA00022554"/>
    </source>
</evidence>
<dbReference type="PANTHER" id="PTHR24223:SF443">
    <property type="entry name" value="MULTIDRUG-RESISTANCE LIKE PROTEIN 1, ISOFORM I"/>
    <property type="match status" value="1"/>
</dbReference>
<feature type="transmembrane region" description="Helical" evidence="11">
    <location>
        <begin position="156"/>
        <end position="175"/>
    </location>
</feature>
<dbReference type="InterPro" id="IPR036640">
    <property type="entry name" value="ABC1_TM_sf"/>
</dbReference>